<dbReference type="InterPro" id="IPR010131">
    <property type="entry name" value="MdtP/NodT-like"/>
</dbReference>
<reference evidence="3 4" key="1">
    <citation type="submission" date="2016-10" db="EMBL/GenBank/DDBJ databases">
        <authorList>
            <person name="de Groot N.N."/>
        </authorList>
    </citation>
    <scope>NUCLEOTIDE SEQUENCE [LARGE SCALE GENOMIC DNA]</scope>
    <source>
        <strain evidence="3 4">ASO4-2</strain>
    </source>
</reference>
<evidence type="ECO:0000256" key="1">
    <source>
        <dbReference type="ARBA" id="ARBA00007613"/>
    </source>
</evidence>
<comment type="similarity">
    <text evidence="1">Belongs to the outer membrane factor (OMF) (TC 1.B.17) family.</text>
</comment>
<proteinExistence type="inferred from homology"/>
<feature type="chain" id="PRO_5011746476" evidence="2">
    <location>
        <begin position="27"/>
        <end position="452"/>
    </location>
</feature>
<dbReference type="RefSeq" id="WP_092116721.1">
    <property type="nucleotide sequence ID" value="NZ_FMXO01000002.1"/>
</dbReference>
<name>A0A1G6AKH7_9BACT</name>
<dbReference type="GO" id="GO:0015562">
    <property type="term" value="F:efflux transmembrane transporter activity"/>
    <property type="evidence" value="ECO:0007669"/>
    <property type="project" value="InterPro"/>
</dbReference>
<dbReference type="PANTHER" id="PTHR30203">
    <property type="entry name" value="OUTER MEMBRANE CATION EFFLUX PROTEIN"/>
    <property type="match status" value="1"/>
</dbReference>
<feature type="signal peptide" evidence="2">
    <location>
        <begin position="1"/>
        <end position="26"/>
    </location>
</feature>
<dbReference type="PANTHER" id="PTHR30203:SF24">
    <property type="entry name" value="BLR4935 PROTEIN"/>
    <property type="match status" value="1"/>
</dbReference>
<dbReference type="OrthoDB" id="9769048at2"/>
<dbReference type="STRING" id="617002.SAMN05660653_00411"/>
<evidence type="ECO:0000256" key="2">
    <source>
        <dbReference type="SAM" id="SignalP"/>
    </source>
</evidence>
<dbReference type="Gene3D" id="1.20.1600.10">
    <property type="entry name" value="Outer membrane efflux proteins (OEP)"/>
    <property type="match status" value="1"/>
</dbReference>
<dbReference type="AlphaFoldDB" id="A0A1G6AKH7"/>
<accession>A0A1G6AKH7</accession>
<dbReference type="SUPFAM" id="SSF56954">
    <property type="entry name" value="Outer membrane efflux proteins (OEP)"/>
    <property type="match status" value="1"/>
</dbReference>
<gene>
    <name evidence="3" type="ORF">SAMN05660653_00411</name>
</gene>
<keyword evidence="2" id="KW-0732">Signal</keyword>
<evidence type="ECO:0000313" key="3">
    <source>
        <dbReference type="EMBL" id="SDB08603.1"/>
    </source>
</evidence>
<sequence length="452" mass="50762">MFSSIIRVLSILLLFLVLGNMATVEAANDEIVAKRQCATEPDLVKYLEIAALNNPELEAAFNRWKAALEKAPQVSALPDPRFTFAYFIREVETRVGPQSYRVGLMQAFPWLGKRGLMEEQALSEARVAEAQFNALRWRIRAQVKEAYLEYAYLAEAIRIAGDSVELMEYLSQVAVDRFAVGDAQYVDVVEVNLRLGILLDRHRTLQDLRRPAAARLNAVMNRPLDATLPFPDNVPLVHLESTPNELRALLLHASPELDSLEHMADAAQKAQDVARKEYYPEITLGLETIQTREARGPVIPPDSGKDAIVASISLNIPIWRERRDAAVREAGLTRIAALREHVSQANMLGAELEMLHYEYRDAARRRELYQDTLIPQARQALEVTLEAFGTGNRNAADLVTAENTLLEFELAHVRAQTDQAVRVARMENLLASEISCVDIETDEELLSWSTLP</sequence>
<dbReference type="Pfam" id="PF02321">
    <property type="entry name" value="OEP"/>
    <property type="match status" value="1"/>
</dbReference>
<dbReference type="InterPro" id="IPR003423">
    <property type="entry name" value="OMP_efflux"/>
</dbReference>
<keyword evidence="4" id="KW-1185">Reference proteome</keyword>
<dbReference type="EMBL" id="FMXO01000002">
    <property type="protein sequence ID" value="SDB08603.1"/>
    <property type="molecule type" value="Genomic_DNA"/>
</dbReference>
<protein>
    <submittedName>
        <fullName evidence="3">Outer membrane protein TolC</fullName>
    </submittedName>
</protein>
<organism evidence="3 4">
    <name type="scientific">Desulfonatronum thiosulfatophilum</name>
    <dbReference type="NCBI Taxonomy" id="617002"/>
    <lineage>
        <taxon>Bacteria</taxon>
        <taxon>Pseudomonadati</taxon>
        <taxon>Thermodesulfobacteriota</taxon>
        <taxon>Desulfovibrionia</taxon>
        <taxon>Desulfovibrionales</taxon>
        <taxon>Desulfonatronaceae</taxon>
        <taxon>Desulfonatronum</taxon>
    </lineage>
</organism>
<evidence type="ECO:0000313" key="4">
    <source>
        <dbReference type="Proteomes" id="UP000198771"/>
    </source>
</evidence>
<dbReference type="Proteomes" id="UP000198771">
    <property type="component" value="Unassembled WGS sequence"/>
</dbReference>